<sequence length="285" mass="31633">MPLPHSPLSVLAGALLLALSALPSLAAGASESPAAPTGVRERLEQIRENARQDPAATARALAAMAGEPQTTADRATWLRLSREAAVRNGDRTTLEALKNGTDPFSLRALAHVLAANGYLDEGNFAAARQELAQVQPLEAINTRDQRRYWALRARLAQLEGREGEEREALEHIVHELAHWTSAECQSCHNDPKQPQAIPALDLTHFWFGQRLVLLMQRQGDALRVQRQAEQRLAADPKDLDARILRGYALLAQHRPREAEQCFRAIPWAAFPDRPGTPPRMMFLWP</sequence>
<dbReference type="RefSeq" id="WP_216130469.1">
    <property type="nucleotide sequence ID" value="NZ_CP064782.1"/>
</dbReference>
<evidence type="ECO:0000313" key="2">
    <source>
        <dbReference type="EMBL" id="QWT50389.1"/>
    </source>
</evidence>
<evidence type="ECO:0008006" key="4">
    <source>
        <dbReference type="Google" id="ProtNLM"/>
    </source>
</evidence>
<gene>
    <name evidence="2" type="ORF">Azoinq_07340</name>
</gene>
<proteinExistence type="predicted"/>
<reference evidence="2" key="1">
    <citation type="submission" date="2020-11" db="EMBL/GenBank/DDBJ databases">
        <title>Azospira inquinata sp. nov.</title>
        <authorList>
            <person name="Moe W.M."/>
            <person name="Mikes M.C."/>
        </authorList>
    </citation>
    <scope>NUCLEOTIDE SEQUENCE</scope>
    <source>
        <strain evidence="2">Azo-3</strain>
    </source>
</reference>
<keyword evidence="1" id="KW-0732">Signal</keyword>
<feature type="chain" id="PRO_5036687727" description="Tetratricopeptide repeat protein" evidence="1">
    <location>
        <begin position="27"/>
        <end position="285"/>
    </location>
</feature>
<organism evidence="2 3">
    <name type="scientific">Azospira inquinata</name>
    <dbReference type="NCBI Taxonomy" id="2785627"/>
    <lineage>
        <taxon>Bacteria</taxon>
        <taxon>Pseudomonadati</taxon>
        <taxon>Pseudomonadota</taxon>
        <taxon>Betaproteobacteria</taxon>
        <taxon>Rhodocyclales</taxon>
        <taxon>Rhodocyclaceae</taxon>
        <taxon>Azospira</taxon>
    </lineage>
</organism>
<dbReference type="KEGG" id="aiq:Azoinq_07340"/>
<accession>A0A975XW10</accession>
<dbReference type="Proteomes" id="UP000683428">
    <property type="component" value="Chromosome"/>
</dbReference>
<evidence type="ECO:0000313" key="3">
    <source>
        <dbReference type="Proteomes" id="UP000683428"/>
    </source>
</evidence>
<keyword evidence="3" id="KW-1185">Reference proteome</keyword>
<dbReference type="AlphaFoldDB" id="A0A975XW10"/>
<name>A0A975XW10_9RHOO</name>
<protein>
    <recommendedName>
        <fullName evidence="4">Tetratricopeptide repeat protein</fullName>
    </recommendedName>
</protein>
<dbReference type="EMBL" id="CP064782">
    <property type="protein sequence ID" value="QWT50389.1"/>
    <property type="molecule type" value="Genomic_DNA"/>
</dbReference>
<evidence type="ECO:0000256" key="1">
    <source>
        <dbReference type="SAM" id="SignalP"/>
    </source>
</evidence>
<feature type="signal peptide" evidence="1">
    <location>
        <begin position="1"/>
        <end position="26"/>
    </location>
</feature>